<accession>A0A2U1CRQ0</accession>
<dbReference type="Proteomes" id="UP000246145">
    <property type="component" value="Unassembled WGS sequence"/>
</dbReference>
<dbReference type="AlphaFoldDB" id="A0A2U1CRQ0"/>
<dbReference type="Pfam" id="PF03500">
    <property type="entry name" value="Cellsynth_D"/>
    <property type="match status" value="1"/>
</dbReference>
<protein>
    <submittedName>
        <fullName evidence="1">Cellulose synthase subunit D</fullName>
    </submittedName>
</protein>
<gene>
    <name evidence="1" type="ORF">C7440_0984</name>
</gene>
<dbReference type="EMBL" id="QEKO01000001">
    <property type="protein sequence ID" value="PVY68577.1"/>
    <property type="molecule type" value="Genomic_DNA"/>
</dbReference>
<dbReference type="InterPro" id="IPR022798">
    <property type="entry name" value="BcsD_bac"/>
</dbReference>
<proteinExistence type="predicted"/>
<sequence>MQSKLAAFLESQRRGAQWDFLLRSLVLEASVALGPEQARGLLVKAGMRAGQEIALPECDSLAQMEAAANRCWRRLSLGVVSFIERSDCLEIVHEGIPSDERASESGLADFLAGLYQQWFVSLGAGERLQVKPCENPDRKTLLYRLAAEKPVMAAGAVAATCSEEQ</sequence>
<dbReference type="GO" id="GO:0030244">
    <property type="term" value="P:cellulose biosynthetic process"/>
    <property type="evidence" value="ECO:0007669"/>
    <property type="project" value="InterPro"/>
</dbReference>
<name>A0A2U1CRQ0_9BURK</name>
<evidence type="ECO:0000313" key="1">
    <source>
        <dbReference type="EMBL" id="PVY68577.1"/>
    </source>
</evidence>
<evidence type="ECO:0000313" key="2">
    <source>
        <dbReference type="Proteomes" id="UP000246145"/>
    </source>
</evidence>
<dbReference type="RefSeq" id="WP_165832446.1">
    <property type="nucleotide sequence ID" value="NZ_JACCEX010000001.1"/>
</dbReference>
<organism evidence="1 2">
    <name type="scientific">Pusillimonas noertemannii</name>
    <dbReference type="NCBI Taxonomy" id="305977"/>
    <lineage>
        <taxon>Bacteria</taxon>
        <taxon>Pseudomonadati</taxon>
        <taxon>Pseudomonadota</taxon>
        <taxon>Betaproteobacteria</taxon>
        <taxon>Burkholderiales</taxon>
        <taxon>Alcaligenaceae</taxon>
        <taxon>Pusillimonas</taxon>
    </lineage>
</organism>
<keyword evidence="2" id="KW-1185">Reference proteome</keyword>
<reference evidence="1 2" key="1">
    <citation type="submission" date="2018-04" db="EMBL/GenBank/DDBJ databases">
        <title>Genomic Encyclopedia of Type Strains, Phase IV (KMG-IV): sequencing the most valuable type-strain genomes for metagenomic binning, comparative biology and taxonomic classification.</title>
        <authorList>
            <person name="Goeker M."/>
        </authorList>
    </citation>
    <scope>NUCLEOTIDE SEQUENCE [LARGE SCALE GENOMIC DNA]</scope>
    <source>
        <strain evidence="1 2">DSM 10065</strain>
    </source>
</reference>
<dbReference type="Gene3D" id="3.30.70.2590">
    <property type="match status" value="1"/>
</dbReference>
<dbReference type="InterPro" id="IPR038470">
    <property type="entry name" value="Cellsynth_D_sf"/>
</dbReference>
<comment type="caution">
    <text evidence="1">The sequence shown here is derived from an EMBL/GenBank/DDBJ whole genome shotgun (WGS) entry which is preliminary data.</text>
</comment>